<reference evidence="1" key="1">
    <citation type="submission" date="2018-05" db="EMBL/GenBank/DDBJ databases">
        <authorList>
            <person name="Lanie J.A."/>
            <person name="Ng W.-L."/>
            <person name="Kazmierczak K.M."/>
            <person name="Andrzejewski T.M."/>
            <person name="Davidsen T.M."/>
            <person name="Wayne K.J."/>
            <person name="Tettelin H."/>
            <person name="Glass J.I."/>
            <person name="Rusch D."/>
            <person name="Podicherti R."/>
            <person name="Tsui H.-C.T."/>
            <person name="Winkler M.E."/>
        </authorList>
    </citation>
    <scope>NUCLEOTIDE SEQUENCE</scope>
</reference>
<name>A0A382GBC5_9ZZZZ</name>
<gene>
    <name evidence="1" type="ORF">METZ01_LOCUS224741</name>
</gene>
<protein>
    <submittedName>
        <fullName evidence="1">Uncharacterized protein</fullName>
    </submittedName>
</protein>
<evidence type="ECO:0000313" key="1">
    <source>
        <dbReference type="EMBL" id="SVB71887.1"/>
    </source>
</evidence>
<sequence length="153" mass="15725">MGRPLNKKLFTTAAAGATAGKNEIKVSFHNGTAVKEGTIIRQKGSKRFVCAETGTADTEHTCTLKTGILPAALSAGEMSIMVLGADAETYTVSKIAGHKVTVVAPSGTGSNALDGTSLQWQMGSAASSGIVRMEEAGDDDVANTDDDDFTDNA</sequence>
<dbReference type="AlphaFoldDB" id="A0A382GBC5"/>
<dbReference type="EMBL" id="UINC01054324">
    <property type="protein sequence ID" value="SVB71887.1"/>
    <property type="molecule type" value="Genomic_DNA"/>
</dbReference>
<organism evidence="1">
    <name type="scientific">marine metagenome</name>
    <dbReference type="NCBI Taxonomy" id="408172"/>
    <lineage>
        <taxon>unclassified sequences</taxon>
        <taxon>metagenomes</taxon>
        <taxon>ecological metagenomes</taxon>
    </lineage>
</organism>
<accession>A0A382GBC5</accession>
<proteinExistence type="predicted"/>